<gene>
    <name evidence="1" type="ORF">QFC20_000693</name>
</gene>
<reference evidence="1" key="1">
    <citation type="submission" date="2023-04" db="EMBL/GenBank/DDBJ databases">
        <title>Draft Genome sequencing of Naganishia species isolated from polar environments using Oxford Nanopore Technology.</title>
        <authorList>
            <person name="Leo P."/>
            <person name="Venkateswaran K."/>
        </authorList>
    </citation>
    <scope>NUCLEOTIDE SEQUENCE</scope>
    <source>
        <strain evidence="1">MNA-CCFEE 5262</strain>
    </source>
</reference>
<dbReference type="EMBL" id="JASBWS010000003">
    <property type="protein sequence ID" value="KAJ9116757.1"/>
    <property type="molecule type" value="Genomic_DNA"/>
</dbReference>
<dbReference type="Proteomes" id="UP001230649">
    <property type="component" value="Unassembled WGS sequence"/>
</dbReference>
<proteinExistence type="predicted"/>
<sequence length="945" mass="104834">MNEQPKTEPGVVPLSIPSSLSIPVMDTASTSVPPPQDDPEELRRALLEQLPPMDPSQVVPFGHLLDRTAKIRYEALRHLVKDRLPETQLVDRPKAIIAYAQESRMALLKLLALLRWKEQADVPKVVRTAKKADGTTVEERQSDVQTAWRLEKLLDYQHEGVKRTREHLAYTVNGQLSAVRMRNADIDTATDILVTGEYQRLPKSIDHQFMPQAYANTVTASDALKKMNEIIAFRLAVHELTPGDGKAYFKYLNLFECAITVGPVDPQKQWCLADVKFLHMAKQSVKGRTAQATELAQPVKQRILEMVDTALYHLMSQENAEEPSTKETDSADAEKVADNKRNFETHPGITSSSSKRGTALYKLTSILEPAQPSERGKVSIAATGSAYGGEILLSIKSYIPERSDVGLMFDDASDEAGQATSTRRSKIQVNWIPERTWLKTEISDAAVDSARESIPDVDPLNLDLEAIVIDITKRHVSFLTDGLRSIIEETIIRRDLWDAEDVQYEDGVNHLTGELYLGEANAVVGSRLEAKLAQASKIASFSPNKLVDNLLMTRSLLLPSAVTLGLRYKRIANLAWLNVSDFEGGNDPTSAPNSHRISTRSTGLDVQPSLLSKLWVYCAARAKVQHVIEQLQTAGIQYRQENIAPTCEVPALYVKTEQMIPQVDSTLFHPVLKISCIWKESRNIQLLLRLKVKGMPVLSTTTKQSSHADLPADLRFDPQNQVVILRCDEFSILQVARLRAAAATLQLASQGVGGYRLMFETLDRIPSALLELDGVFEEQFNQAAARSESLAEFLQQMSMSLALILAVEDVNDEMDQGSMEPVRILPLSPVERYGIVARVLEDSPKVLLSHIGPKVQYRVPATVAPVIRSFSAIKPAKLEAIFEKSRIEAIEQRTQNGLANGEHSAGEKSFVSPNRGLGMLVEAEWLGAFISGMLRHLVEMASSES</sequence>
<organism evidence="1 2">
    <name type="scientific">Naganishia adeliensis</name>
    <dbReference type="NCBI Taxonomy" id="92952"/>
    <lineage>
        <taxon>Eukaryota</taxon>
        <taxon>Fungi</taxon>
        <taxon>Dikarya</taxon>
        <taxon>Basidiomycota</taxon>
        <taxon>Agaricomycotina</taxon>
        <taxon>Tremellomycetes</taxon>
        <taxon>Filobasidiales</taxon>
        <taxon>Filobasidiaceae</taxon>
        <taxon>Naganishia</taxon>
    </lineage>
</organism>
<protein>
    <submittedName>
        <fullName evidence="1">Uncharacterized protein</fullName>
    </submittedName>
</protein>
<accession>A0ACC2X0G0</accession>
<keyword evidence="2" id="KW-1185">Reference proteome</keyword>
<evidence type="ECO:0000313" key="2">
    <source>
        <dbReference type="Proteomes" id="UP001230649"/>
    </source>
</evidence>
<evidence type="ECO:0000313" key="1">
    <source>
        <dbReference type="EMBL" id="KAJ9116757.1"/>
    </source>
</evidence>
<comment type="caution">
    <text evidence="1">The sequence shown here is derived from an EMBL/GenBank/DDBJ whole genome shotgun (WGS) entry which is preliminary data.</text>
</comment>
<name>A0ACC2X0G0_9TREE</name>